<protein>
    <submittedName>
        <fullName evidence="2">Uncharacterized protein</fullName>
    </submittedName>
</protein>
<proteinExistence type="predicted"/>
<evidence type="ECO:0000256" key="1">
    <source>
        <dbReference type="SAM" id="MobiDB-lite"/>
    </source>
</evidence>
<name>R8BQ80_PHAM7</name>
<reference evidence="3" key="1">
    <citation type="journal article" date="2013" name="Genome Announc.">
        <title>Draft genome sequence of the ascomycete Phaeoacremonium aleophilum strain UCR-PA7, a causal agent of the esca disease complex in grapevines.</title>
        <authorList>
            <person name="Blanco-Ulate B."/>
            <person name="Rolshausen P."/>
            <person name="Cantu D."/>
        </authorList>
    </citation>
    <scope>NUCLEOTIDE SEQUENCE [LARGE SCALE GENOMIC DNA]</scope>
    <source>
        <strain evidence="3">UCR-PA7</strain>
    </source>
</reference>
<gene>
    <name evidence="2" type="ORF">UCRPA7_2988</name>
</gene>
<dbReference type="Proteomes" id="UP000014074">
    <property type="component" value="Unassembled WGS sequence"/>
</dbReference>
<dbReference type="AlphaFoldDB" id="R8BQ80"/>
<evidence type="ECO:0000313" key="3">
    <source>
        <dbReference type="Proteomes" id="UP000014074"/>
    </source>
</evidence>
<accession>R8BQ80</accession>
<dbReference type="RefSeq" id="XP_007913827.1">
    <property type="nucleotide sequence ID" value="XM_007915636.1"/>
</dbReference>
<feature type="compositionally biased region" description="Acidic residues" evidence="1">
    <location>
        <begin position="140"/>
        <end position="164"/>
    </location>
</feature>
<dbReference type="KEGG" id="tmn:UCRPA7_2988"/>
<keyword evidence="3" id="KW-1185">Reference proteome</keyword>
<sequence length="164" mass="18779">MANTICQMPEFRAFILEVDNGIFTSSTRVFSHWNIASMKLADVETLETYMTTTLDRLSLTNDTRHELLTIFLEALHERVCIIDWVVLNGDQDTDEDFAEVALSDTDRRLLDSVDKDNDNRVLDEKTLAIMIDLALMAGSNEEEPEEPHEGWDEDDTESSMEDDE</sequence>
<dbReference type="EMBL" id="KB932993">
    <property type="protein sequence ID" value="EOO01511.1"/>
    <property type="molecule type" value="Genomic_DNA"/>
</dbReference>
<dbReference type="GeneID" id="19323291"/>
<evidence type="ECO:0000313" key="2">
    <source>
        <dbReference type="EMBL" id="EOO01511.1"/>
    </source>
</evidence>
<dbReference type="HOGENOM" id="CLU_1620231_0_0_1"/>
<organism evidence="2 3">
    <name type="scientific">Phaeoacremonium minimum (strain UCR-PA7)</name>
    <name type="common">Esca disease fungus</name>
    <name type="synonym">Togninia minima</name>
    <dbReference type="NCBI Taxonomy" id="1286976"/>
    <lineage>
        <taxon>Eukaryota</taxon>
        <taxon>Fungi</taxon>
        <taxon>Dikarya</taxon>
        <taxon>Ascomycota</taxon>
        <taxon>Pezizomycotina</taxon>
        <taxon>Sordariomycetes</taxon>
        <taxon>Sordariomycetidae</taxon>
        <taxon>Togniniales</taxon>
        <taxon>Togniniaceae</taxon>
        <taxon>Phaeoacremonium</taxon>
    </lineage>
</organism>
<feature type="region of interest" description="Disordered" evidence="1">
    <location>
        <begin position="135"/>
        <end position="164"/>
    </location>
</feature>